<keyword evidence="5 8" id="KW-0472">Membrane</keyword>
<dbReference type="Proteomes" id="UP000195755">
    <property type="component" value="Chromosome"/>
</dbReference>
<gene>
    <name evidence="10" type="ORF">SMD11_5933</name>
</gene>
<keyword evidence="4 8" id="KW-1133">Transmembrane helix</keyword>
<feature type="region of interest" description="Disordered" evidence="7">
    <location>
        <begin position="654"/>
        <end position="675"/>
    </location>
</feature>
<proteinExistence type="inferred from homology"/>
<evidence type="ECO:0000256" key="4">
    <source>
        <dbReference type="ARBA" id="ARBA00022989"/>
    </source>
</evidence>
<evidence type="ECO:0000313" key="11">
    <source>
        <dbReference type="Proteomes" id="UP000195755"/>
    </source>
</evidence>
<evidence type="ECO:0000313" key="10">
    <source>
        <dbReference type="EMBL" id="ARZ71509.1"/>
    </source>
</evidence>
<evidence type="ECO:0000256" key="7">
    <source>
        <dbReference type="SAM" id="MobiDB-lite"/>
    </source>
</evidence>
<dbReference type="KEGG" id="salj:SMD11_5933"/>
<feature type="transmembrane region" description="Helical" evidence="8">
    <location>
        <begin position="23"/>
        <end position="40"/>
    </location>
</feature>
<feature type="compositionally biased region" description="Low complexity" evidence="7">
    <location>
        <begin position="664"/>
        <end position="674"/>
    </location>
</feature>
<dbReference type="PANTHER" id="PTHR30509:SF8">
    <property type="entry name" value="INNER MEMBRANE PROTEIN YCCS"/>
    <property type="match status" value="1"/>
</dbReference>
<organism evidence="10 11">
    <name type="scientific">Streptomyces albireticuli</name>
    <dbReference type="NCBI Taxonomy" id="1940"/>
    <lineage>
        <taxon>Bacteria</taxon>
        <taxon>Bacillati</taxon>
        <taxon>Actinomycetota</taxon>
        <taxon>Actinomycetes</taxon>
        <taxon>Kitasatosporales</taxon>
        <taxon>Streptomycetaceae</taxon>
        <taxon>Streptomyces</taxon>
    </lineage>
</organism>
<accession>A0A1Z2LB16</accession>
<evidence type="ECO:0000256" key="5">
    <source>
        <dbReference type="ARBA" id="ARBA00023136"/>
    </source>
</evidence>
<dbReference type="AlphaFoldDB" id="A0A1Z2LB16"/>
<feature type="transmembrane region" description="Helical" evidence="8">
    <location>
        <begin position="72"/>
        <end position="90"/>
    </location>
</feature>
<dbReference type="Pfam" id="PF13515">
    <property type="entry name" value="FUSC_2"/>
    <property type="match status" value="1"/>
</dbReference>
<reference evidence="10 11" key="1">
    <citation type="submission" date="2017-06" db="EMBL/GenBank/DDBJ databases">
        <title>Streptomyces albireticuli Genome sequencing and assembly.</title>
        <authorList>
            <person name="Wang Y."/>
            <person name="Du B."/>
            <person name="Ding Y."/>
            <person name="Liu H."/>
            <person name="Hou Q."/>
            <person name="Liu K."/>
            <person name="Yao L."/>
            <person name="Wang C."/>
        </authorList>
    </citation>
    <scope>NUCLEOTIDE SEQUENCE [LARGE SCALE GENOMIC DNA]</scope>
    <source>
        <strain evidence="10 11">MDJK11</strain>
    </source>
</reference>
<evidence type="ECO:0000256" key="8">
    <source>
        <dbReference type="SAM" id="Phobius"/>
    </source>
</evidence>
<keyword evidence="3 8" id="KW-0812">Transmembrane</keyword>
<sequence>MAVTARLRRFLGRADTRRAARRALWVLVAGCPGFYVFRYVTGDDVMALYSLFGALPLAMFCEVPGDARERTRTLLGALPVGWVLVTAGTLLAVRSWAAACGMFVVGFAISYCGVGGPRVAGLATAFQLFYVLPCFPPYAPDTLDSRLAGLTLGIVLAALAERLLFPDPDPVPYRIRLADAAAAVADRGRAAADRLAAGADGPDTTREPAERAVEAARLSRVPTAERPASPSAHDHALNHVRALLRQASDQLDRLFTDAAAPHPAAPATVSLLRHTEDGLRAAAGALRAGILPERPGTLPAALAAFDAARAGTVPGAPAARLRQDAVARAAAVAALLAGKATRIVLGERPADDRAGFFGYATTPAPVLWWCRLRLHLTPHSVHLQNALRIAVALAAARLLVGGLDLSHGFWVLLATLSMMRTSAADTRATLGPAFVGTLAGAVAAAVLLGLVGDVPAVYAALMPVVILVGFTVAPPLGPAATQAVFSLTFVLAFTQFVTPEWSLSGVRLVDVLIGGAVGALASLLAWPHGGHGELRRDVTAFLTEGAAACRTVIALLGDGRTSRAPLRAARQAMLLAEASYLQHRMERAGRRHAAEPPWGAALATGYDLVHGGELLLTGRHGRGTGPLPEAAAGELAALAGRVADGTRRAAAALRAGDGPGGAAPPGAEAPCPAAESSPLRHVAGLPAGVTGADALLVADAEAWLTGVARDLARLR</sequence>
<dbReference type="EMBL" id="CP021744">
    <property type="protein sequence ID" value="ARZ71509.1"/>
    <property type="molecule type" value="Genomic_DNA"/>
</dbReference>
<evidence type="ECO:0000256" key="6">
    <source>
        <dbReference type="ARBA" id="ARBA00043993"/>
    </source>
</evidence>
<evidence type="ECO:0000256" key="2">
    <source>
        <dbReference type="ARBA" id="ARBA00022475"/>
    </source>
</evidence>
<feature type="transmembrane region" description="Helical" evidence="8">
    <location>
        <begin position="456"/>
        <end position="473"/>
    </location>
</feature>
<comment type="subcellular location">
    <subcellularLocation>
        <location evidence="1">Cell membrane</location>
        <topology evidence="1">Multi-pass membrane protein</topology>
    </subcellularLocation>
</comment>
<evidence type="ECO:0000256" key="3">
    <source>
        <dbReference type="ARBA" id="ARBA00022692"/>
    </source>
</evidence>
<feature type="transmembrane region" description="Helical" evidence="8">
    <location>
        <begin position="433"/>
        <end position="451"/>
    </location>
</feature>
<comment type="similarity">
    <text evidence="6">Belongs to the YccS/YhfK family.</text>
</comment>
<feature type="transmembrane region" description="Helical" evidence="8">
    <location>
        <begin position="96"/>
        <end position="114"/>
    </location>
</feature>
<name>A0A1Z2LB16_9ACTN</name>
<keyword evidence="2" id="KW-1003">Cell membrane</keyword>
<protein>
    <recommendedName>
        <fullName evidence="9">Integral membrane bound transporter domain-containing protein</fullName>
    </recommendedName>
</protein>
<dbReference type="InterPro" id="IPR049453">
    <property type="entry name" value="Memb_transporter_dom"/>
</dbReference>
<evidence type="ECO:0000256" key="1">
    <source>
        <dbReference type="ARBA" id="ARBA00004651"/>
    </source>
</evidence>
<dbReference type="PANTHER" id="PTHR30509">
    <property type="entry name" value="P-HYDROXYBENZOIC ACID EFFLUX PUMP SUBUNIT-RELATED"/>
    <property type="match status" value="1"/>
</dbReference>
<dbReference type="GO" id="GO:0005886">
    <property type="term" value="C:plasma membrane"/>
    <property type="evidence" value="ECO:0007669"/>
    <property type="project" value="UniProtKB-SubCell"/>
</dbReference>
<feature type="domain" description="Integral membrane bound transporter" evidence="9">
    <location>
        <begin position="398"/>
        <end position="520"/>
    </location>
</feature>
<evidence type="ECO:0000259" key="9">
    <source>
        <dbReference type="Pfam" id="PF13515"/>
    </source>
</evidence>